<accession>A0A1T5BB49</accession>
<dbReference type="EMBL" id="FUYS01000003">
    <property type="protein sequence ID" value="SKB44492.1"/>
    <property type="molecule type" value="Genomic_DNA"/>
</dbReference>
<dbReference type="STRING" id="623280.SAMN05660226_01353"/>
<keyword evidence="2" id="KW-1185">Reference proteome</keyword>
<dbReference type="AlphaFoldDB" id="A0A1T5BB49"/>
<evidence type="ECO:0000313" key="2">
    <source>
        <dbReference type="Proteomes" id="UP000190541"/>
    </source>
</evidence>
<sequence>MKLIADELKGYPKIEFKWFERGGLQFQVQFVNKDYVAQHELQQELQQKT</sequence>
<proteinExistence type="predicted"/>
<evidence type="ECO:0000313" key="1">
    <source>
        <dbReference type="EMBL" id="SKB44492.1"/>
    </source>
</evidence>
<protein>
    <submittedName>
        <fullName evidence="1">Uncharacterized protein</fullName>
    </submittedName>
</protein>
<organism evidence="1 2">
    <name type="scientific">Parapedobacter luteus</name>
    <dbReference type="NCBI Taxonomy" id="623280"/>
    <lineage>
        <taxon>Bacteria</taxon>
        <taxon>Pseudomonadati</taxon>
        <taxon>Bacteroidota</taxon>
        <taxon>Sphingobacteriia</taxon>
        <taxon>Sphingobacteriales</taxon>
        <taxon>Sphingobacteriaceae</taxon>
        <taxon>Parapedobacter</taxon>
    </lineage>
</organism>
<reference evidence="1 2" key="1">
    <citation type="submission" date="2017-02" db="EMBL/GenBank/DDBJ databases">
        <authorList>
            <person name="Peterson S.W."/>
        </authorList>
    </citation>
    <scope>NUCLEOTIDE SEQUENCE [LARGE SCALE GENOMIC DNA]</scope>
    <source>
        <strain evidence="1 2">DSM 22899</strain>
    </source>
</reference>
<gene>
    <name evidence="1" type="ORF">SAMN05660226_01353</name>
</gene>
<dbReference type="RefSeq" id="WP_176146118.1">
    <property type="nucleotide sequence ID" value="NZ_FUYS01000003.1"/>
</dbReference>
<name>A0A1T5BB49_9SPHI</name>
<dbReference type="Proteomes" id="UP000190541">
    <property type="component" value="Unassembled WGS sequence"/>
</dbReference>